<evidence type="ECO:0000256" key="1">
    <source>
        <dbReference type="ARBA" id="ARBA00004953"/>
    </source>
</evidence>
<dbReference type="Proteomes" id="UP000464314">
    <property type="component" value="Chromosome"/>
</dbReference>
<dbReference type="AlphaFoldDB" id="A0A6P1TM78"/>
<dbReference type="EC" id="1.3.1.54" evidence="4"/>
<dbReference type="NCBIfam" id="TIGR00715">
    <property type="entry name" value="precor6x_red"/>
    <property type="match status" value="1"/>
</dbReference>
<organism evidence="4 5">
    <name type="scientific">Anaerocolumna sedimenticola</name>
    <dbReference type="NCBI Taxonomy" id="2696063"/>
    <lineage>
        <taxon>Bacteria</taxon>
        <taxon>Bacillati</taxon>
        <taxon>Bacillota</taxon>
        <taxon>Clostridia</taxon>
        <taxon>Lachnospirales</taxon>
        <taxon>Lachnospiraceae</taxon>
        <taxon>Anaerocolumna</taxon>
    </lineage>
</organism>
<dbReference type="GO" id="GO:0009236">
    <property type="term" value="P:cobalamin biosynthetic process"/>
    <property type="evidence" value="ECO:0007669"/>
    <property type="project" value="UniProtKB-UniPathway"/>
</dbReference>
<proteinExistence type="predicted"/>
<evidence type="ECO:0000313" key="4">
    <source>
        <dbReference type="EMBL" id="QHQ61252.1"/>
    </source>
</evidence>
<keyword evidence="5" id="KW-1185">Reference proteome</keyword>
<name>A0A6P1TM78_9FIRM</name>
<comment type="pathway">
    <text evidence="1">Cofactor biosynthesis; adenosylcobalamin biosynthesis.</text>
</comment>
<dbReference type="EMBL" id="CP048000">
    <property type="protein sequence ID" value="QHQ61252.1"/>
    <property type="molecule type" value="Genomic_DNA"/>
</dbReference>
<dbReference type="UniPathway" id="UPA00148"/>
<accession>A0A6P1TM78</accession>
<protein>
    <submittedName>
        <fullName evidence="4">Precorrin-6A reductase</fullName>
        <ecNumber evidence="4">1.3.1.54</ecNumber>
    </submittedName>
</protein>
<reference evidence="4 5" key="1">
    <citation type="submission" date="2020-01" db="EMBL/GenBank/DDBJ databases">
        <title>Genome analysis of Anaerocolumna sp. CBA3638.</title>
        <authorList>
            <person name="Kim J."/>
            <person name="Roh S.W."/>
        </authorList>
    </citation>
    <scope>NUCLEOTIDE SEQUENCE [LARGE SCALE GENOMIC DNA]</scope>
    <source>
        <strain evidence="4 5">CBA3638</strain>
    </source>
</reference>
<dbReference type="Pfam" id="PF02571">
    <property type="entry name" value="CbiJ"/>
    <property type="match status" value="1"/>
</dbReference>
<dbReference type="PROSITE" id="PS51014">
    <property type="entry name" value="COBK_CBIJ"/>
    <property type="match status" value="1"/>
</dbReference>
<sequence>MDKILLFAGTTEGRLVWNHCNEYKIPVTAAVATEYGEALLLPSEISDILVGRMEEQQMEEIIASREYGLVIDATHPYAKEVTKNIKTACNKQNTPYIRVLRESLFIPGVIQVDTINEAADYLKTHDGVALITTGSKELQVFTRIKDFTKRLMVRILPDYENVKQCMELGFTGRNIICMQGPFSEEFNLALLKEIKASYLVTKEAGSYGGFMEKVHAAEKAEVQVIVIKRPETEVGCTLQEVKEMLREFIPLPVQIER</sequence>
<keyword evidence="3 4" id="KW-0560">Oxidoreductase</keyword>
<dbReference type="InterPro" id="IPR003723">
    <property type="entry name" value="Precorrin-6x_reduct"/>
</dbReference>
<evidence type="ECO:0000256" key="3">
    <source>
        <dbReference type="ARBA" id="ARBA00023002"/>
    </source>
</evidence>
<evidence type="ECO:0000256" key="2">
    <source>
        <dbReference type="ARBA" id="ARBA00022573"/>
    </source>
</evidence>
<keyword evidence="2" id="KW-0169">Cobalamin biosynthesis</keyword>
<dbReference type="PANTHER" id="PTHR36925">
    <property type="entry name" value="COBALT-PRECORRIN-6A REDUCTASE"/>
    <property type="match status" value="1"/>
</dbReference>
<evidence type="ECO:0000313" key="5">
    <source>
        <dbReference type="Proteomes" id="UP000464314"/>
    </source>
</evidence>
<dbReference type="PANTHER" id="PTHR36925:SF1">
    <property type="entry name" value="COBALT-PRECORRIN-6A REDUCTASE"/>
    <property type="match status" value="1"/>
</dbReference>
<gene>
    <name evidence="4" type="primary">cobK</name>
    <name evidence="4" type="ORF">Ana3638_11100</name>
</gene>
<dbReference type="KEGG" id="anr:Ana3638_11100"/>
<dbReference type="RefSeq" id="WP_161838078.1">
    <property type="nucleotide sequence ID" value="NZ_CP048000.1"/>
</dbReference>
<dbReference type="GO" id="GO:0016994">
    <property type="term" value="F:precorrin-6A reductase activity"/>
    <property type="evidence" value="ECO:0007669"/>
    <property type="project" value="UniProtKB-EC"/>
</dbReference>